<dbReference type="Proteomes" id="UP000191153">
    <property type="component" value="Unassembled WGS sequence"/>
</dbReference>
<dbReference type="RefSeq" id="WP_159443599.1">
    <property type="nucleotide sequence ID" value="NZ_FUWX01000011.1"/>
</dbReference>
<evidence type="ECO:0000259" key="1">
    <source>
        <dbReference type="Pfam" id="PF13672"/>
    </source>
</evidence>
<dbReference type="InterPro" id="IPR001932">
    <property type="entry name" value="PPM-type_phosphatase-like_dom"/>
</dbReference>
<dbReference type="Pfam" id="PF13672">
    <property type="entry name" value="PP2C_2"/>
    <property type="match status" value="1"/>
</dbReference>
<accession>A0A1T4NQ22</accession>
<protein>
    <submittedName>
        <fullName evidence="2">Protein phosphatase 2C</fullName>
    </submittedName>
</protein>
<dbReference type="Gene3D" id="3.60.40.10">
    <property type="entry name" value="PPM-type phosphatase domain"/>
    <property type="match status" value="1"/>
</dbReference>
<dbReference type="EMBL" id="FUWX01000011">
    <property type="protein sequence ID" value="SJZ81156.1"/>
    <property type="molecule type" value="Genomic_DNA"/>
</dbReference>
<gene>
    <name evidence="2" type="ORF">SAMN02745174_01619</name>
</gene>
<evidence type="ECO:0000313" key="2">
    <source>
        <dbReference type="EMBL" id="SJZ81156.1"/>
    </source>
</evidence>
<dbReference type="STRING" id="180163.SAMN02745174_01619"/>
<proteinExistence type="predicted"/>
<dbReference type="OrthoDB" id="9805674at2"/>
<feature type="domain" description="PPM-type phosphatase" evidence="1">
    <location>
        <begin position="11"/>
        <end position="221"/>
    </location>
</feature>
<dbReference type="InterPro" id="IPR036457">
    <property type="entry name" value="PPM-type-like_dom_sf"/>
</dbReference>
<name>A0A1T4NQ22_9FUSO</name>
<evidence type="ECO:0000313" key="3">
    <source>
        <dbReference type="Proteomes" id="UP000191153"/>
    </source>
</evidence>
<keyword evidence="3" id="KW-1185">Reference proteome</keyword>
<reference evidence="2 3" key="1">
    <citation type="submission" date="2017-02" db="EMBL/GenBank/DDBJ databases">
        <authorList>
            <person name="Peterson S.W."/>
        </authorList>
    </citation>
    <scope>NUCLEOTIDE SEQUENCE [LARGE SCALE GENOMIC DNA]</scope>
    <source>
        <strain evidence="2 3">ATCC 700028</strain>
    </source>
</reference>
<dbReference type="SUPFAM" id="SSF81606">
    <property type="entry name" value="PP2C-like"/>
    <property type="match status" value="1"/>
</dbReference>
<organism evidence="2 3">
    <name type="scientific">Cetobacterium ceti</name>
    <dbReference type="NCBI Taxonomy" id="180163"/>
    <lineage>
        <taxon>Bacteria</taxon>
        <taxon>Fusobacteriati</taxon>
        <taxon>Fusobacteriota</taxon>
        <taxon>Fusobacteriia</taxon>
        <taxon>Fusobacteriales</taxon>
        <taxon>Fusobacteriaceae</taxon>
        <taxon>Cetobacterium</taxon>
    </lineage>
</organism>
<sequence length="268" mass="30252">MNFKVCGVSVRGRSHEIENSPCQDSIFYKNYKNKSFIALGDGAGSKKFSQIGSKVITAQICDILNKNFDFIYKAKVDEAKRFIINNLWTSLQKEATKKEIAISELSSTLMFIGIKGSKVIIGHIGDGMICMKKGDKIEILSKSEEREYLNMTYFVSPKNIVKLNLFKGGLEVLKLVKGFFLFTDGCENFLYSKKLNSINPILKDVLDFLNKKSEKQVNKQLKLSINSCIKEKKSFDDCSLGILSINSNKKVIPINRGIGKKIIYKKLD</sequence>
<dbReference type="AlphaFoldDB" id="A0A1T4NQ22"/>